<dbReference type="SUPFAM" id="SSF55874">
    <property type="entry name" value="ATPase domain of HSP90 chaperone/DNA topoisomerase II/histidine kinase"/>
    <property type="match status" value="1"/>
</dbReference>
<feature type="domain" description="Histidine kinase" evidence="6">
    <location>
        <begin position="1"/>
        <end position="56"/>
    </location>
</feature>
<dbReference type="PANTHER" id="PTHR43711">
    <property type="entry name" value="TWO-COMPONENT HISTIDINE KINASE"/>
    <property type="match status" value="1"/>
</dbReference>
<dbReference type="GO" id="GO:0004673">
    <property type="term" value="F:protein histidine kinase activity"/>
    <property type="evidence" value="ECO:0007669"/>
    <property type="project" value="UniProtKB-EC"/>
</dbReference>
<dbReference type="Pfam" id="PF02518">
    <property type="entry name" value="HATPase_c"/>
    <property type="match status" value="1"/>
</dbReference>
<accession>A0A444J9L3</accession>
<evidence type="ECO:0000256" key="2">
    <source>
        <dbReference type="ARBA" id="ARBA00012438"/>
    </source>
</evidence>
<comment type="caution">
    <text evidence="7">The sequence shown here is derived from an EMBL/GenBank/DDBJ whole genome shotgun (WGS) entry which is preliminary data.</text>
</comment>
<dbReference type="InterPro" id="IPR036890">
    <property type="entry name" value="HATPase_C_sf"/>
</dbReference>
<dbReference type="Gene3D" id="3.30.565.10">
    <property type="entry name" value="Histidine kinase-like ATPase, C-terminal domain"/>
    <property type="match status" value="1"/>
</dbReference>
<evidence type="ECO:0000256" key="1">
    <source>
        <dbReference type="ARBA" id="ARBA00000085"/>
    </source>
</evidence>
<evidence type="ECO:0000256" key="3">
    <source>
        <dbReference type="ARBA" id="ARBA00022679"/>
    </source>
</evidence>
<keyword evidence="8" id="KW-1185">Reference proteome</keyword>
<dbReference type="EMBL" id="MTKP01000012">
    <property type="protein sequence ID" value="RWX49749.1"/>
    <property type="molecule type" value="Genomic_DNA"/>
</dbReference>
<keyword evidence="5" id="KW-0902">Two-component regulatory system</keyword>
<dbReference type="PANTHER" id="PTHR43711:SF1">
    <property type="entry name" value="HISTIDINE KINASE 1"/>
    <property type="match status" value="1"/>
</dbReference>
<dbReference type="AlphaFoldDB" id="A0A444J9L3"/>
<evidence type="ECO:0000313" key="7">
    <source>
        <dbReference type="EMBL" id="RWX49749.1"/>
    </source>
</evidence>
<proteinExistence type="predicted"/>
<keyword evidence="4 7" id="KW-0418">Kinase</keyword>
<dbReference type="EC" id="2.7.13.3" evidence="2"/>
<comment type="catalytic activity">
    <reaction evidence="1">
        <text>ATP + protein L-histidine = ADP + protein N-phospho-L-histidine.</text>
        <dbReference type="EC" id="2.7.13.3"/>
    </reaction>
</comment>
<name>A0A444J9L3_9BACT</name>
<dbReference type="InterPro" id="IPR004358">
    <property type="entry name" value="Sig_transdc_His_kin-like_C"/>
</dbReference>
<evidence type="ECO:0000256" key="5">
    <source>
        <dbReference type="ARBA" id="ARBA00023012"/>
    </source>
</evidence>
<dbReference type="PROSITE" id="PS50109">
    <property type="entry name" value="HIS_KIN"/>
    <property type="match status" value="1"/>
</dbReference>
<organism evidence="7 8">
    <name type="scientific">Candidatus Electrothrix communis</name>
    <dbReference type="NCBI Taxonomy" id="1859133"/>
    <lineage>
        <taxon>Bacteria</taxon>
        <taxon>Pseudomonadati</taxon>
        <taxon>Thermodesulfobacteriota</taxon>
        <taxon>Desulfobulbia</taxon>
        <taxon>Desulfobulbales</taxon>
        <taxon>Desulfobulbaceae</taxon>
        <taxon>Candidatus Electrothrix</taxon>
    </lineage>
</organism>
<evidence type="ECO:0000259" key="6">
    <source>
        <dbReference type="PROSITE" id="PS50109"/>
    </source>
</evidence>
<dbReference type="InterPro" id="IPR003594">
    <property type="entry name" value="HATPase_dom"/>
</dbReference>
<reference evidence="7 8" key="1">
    <citation type="submission" date="2017-01" db="EMBL/GenBank/DDBJ databases">
        <title>The cable genome- insights into the physiology and evolution of filamentous bacteria capable of sulfide oxidation via long distance electron transfer.</title>
        <authorList>
            <person name="Schreiber L."/>
            <person name="Bjerg J.T."/>
            <person name="Boggild A."/>
            <person name="Van De Vossenberg J."/>
            <person name="Meysman F."/>
            <person name="Nielsen L.P."/>
            <person name="Schramm A."/>
            <person name="Kjeldsen K.U."/>
        </authorList>
    </citation>
    <scope>NUCLEOTIDE SEQUENCE [LARGE SCALE GENOMIC DNA]</scope>
    <source>
        <strain evidence="7">A1</strain>
    </source>
</reference>
<gene>
    <name evidence="7" type="ORF">VT98_10122</name>
</gene>
<dbReference type="InterPro" id="IPR005467">
    <property type="entry name" value="His_kinase_dom"/>
</dbReference>
<evidence type="ECO:0000313" key="8">
    <source>
        <dbReference type="Proteomes" id="UP000288086"/>
    </source>
</evidence>
<dbReference type="InterPro" id="IPR050736">
    <property type="entry name" value="Sensor_HK_Regulatory"/>
</dbReference>
<protein>
    <recommendedName>
        <fullName evidence="2">histidine kinase</fullName>
        <ecNumber evidence="2">2.7.13.3</ecNumber>
    </recommendedName>
</protein>
<sequence length="65" mass="6770">MPVVFDPFYTSKEPGKGTGLGLSVSRSLVETAGGTMALQSGIGQGSSMLIILPITPFNDRDEHGC</sequence>
<dbReference type="PRINTS" id="PR00344">
    <property type="entry name" value="BCTRLSENSOR"/>
</dbReference>
<evidence type="ECO:0000256" key="4">
    <source>
        <dbReference type="ARBA" id="ARBA00022777"/>
    </source>
</evidence>
<dbReference type="GO" id="GO:0000160">
    <property type="term" value="P:phosphorelay signal transduction system"/>
    <property type="evidence" value="ECO:0007669"/>
    <property type="project" value="UniProtKB-KW"/>
</dbReference>
<dbReference type="Proteomes" id="UP000288086">
    <property type="component" value="Unassembled WGS sequence"/>
</dbReference>
<keyword evidence="3" id="KW-0808">Transferase</keyword>